<dbReference type="CDD" id="cd17321">
    <property type="entry name" value="MFS_MMR_MDR_like"/>
    <property type="match status" value="1"/>
</dbReference>
<keyword evidence="8" id="KW-1185">Reference proteome</keyword>
<feature type="transmembrane region" description="Helical" evidence="5">
    <location>
        <begin position="416"/>
        <end position="434"/>
    </location>
</feature>
<feature type="transmembrane region" description="Helical" evidence="5">
    <location>
        <begin position="388"/>
        <end position="410"/>
    </location>
</feature>
<feature type="transmembrane region" description="Helical" evidence="5">
    <location>
        <begin position="285"/>
        <end position="306"/>
    </location>
</feature>
<feature type="transmembrane region" description="Helical" evidence="5">
    <location>
        <begin position="249"/>
        <end position="273"/>
    </location>
</feature>
<dbReference type="PANTHER" id="PTHR42718">
    <property type="entry name" value="MAJOR FACILITATOR SUPERFAMILY MULTIDRUG TRANSPORTER MFSC"/>
    <property type="match status" value="1"/>
</dbReference>
<organism evidence="7 8">
    <name type="scientific">Actinomadura nitritigenes</name>
    <dbReference type="NCBI Taxonomy" id="134602"/>
    <lineage>
        <taxon>Bacteria</taxon>
        <taxon>Bacillati</taxon>
        <taxon>Actinomycetota</taxon>
        <taxon>Actinomycetes</taxon>
        <taxon>Streptosporangiales</taxon>
        <taxon>Thermomonosporaceae</taxon>
        <taxon>Actinomadura</taxon>
    </lineage>
</organism>
<evidence type="ECO:0000256" key="5">
    <source>
        <dbReference type="SAM" id="Phobius"/>
    </source>
</evidence>
<dbReference type="InterPro" id="IPR020846">
    <property type="entry name" value="MFS_dom"/>
</dbReference>
<sequence length="456" mass="45608">MANLDVFIVNVALPDVGRHFTGASLSSLSWILNAYAVVFAALLVPAGRFADRTGPKRAYLGGIAVFTVASAACAVAPGVWSLVGARAVQAAGAAFLTPSSLALLVAAAPPARRLAAVRAWTAMSGLAAALGPVAGGLLTQLDWRWVFLVNVPAGIAVLLAGPRVVRSPGRGAAPAGRTARPDLAGAGLLTAGIAALALALVKSNDWGWDSGGVIGTLVAAAVLLVLFVRRSARHPEPVLPLPLLRVPGFAPASVANLLFAVAFAAMLLSAVLWCRQVWHWSALRTGLAIAPGPLMVPGLAVGAGPLARRTGAAPIAIAGCAAFAAGIAWWTWMMSPDDGYAAGMLPGMLLTGVGVGLALPTLVGAAVSALPPRDFSTGSGMVTMARQIGTVLGVAMLIAALGPDAAPGGAGAFDDGWRLVLLATLATAAACLLIRRPRPTAAAPAAAPPGDSAGSV</sequence>
<evidence type="ECO:0000313" key="8">
    <source>
        <dbReference type="Proteomes" id="UP000666915"/>
    </source>
</evidence>
<feature type="transmembrane region" description="Helical" evidence="5">
    <location>
        <begin position="119"/>
        <end position="139"/>
    </location>
</feature>
<feature type="transmembrane region" description="Helical" evidence="5">
    <location>
        <begin position="344"/>
        <end position="367"/>
    </location>
</feature>
<comment type="subcellular location">
    <subcellularLocation>
        <location evidence="1">Cell membrane</location>
        <topology evidence="1">Multi-pass membrane protein</topology>
    </subcellularLocation>
</comment>
<protein>
    <submittedName>
        <fullName evidence="7">MFS transporter</fullName>
    </submittedName>
</protein>
<feature type="transmembrane region" description="Helical" evidence="5">
    <location>
        <begin position="58"/>
        <end position="80"/>
    </location>
</feature>
<gene>
    <name evidence="7" type="ORF">J4557_14225</name>
</gene>
<dbReference type="EMBL" id="JAGEOK010000008">
    <property type="protein sequence ID" value="MBO2438675.1"/>
    <property type="molecule type" value="Genomic_DNA"/>
</dbReference>
<proteinExistence type="predicted"/>
<feature type="transmembrane region" description="Helical" evidence="5">
    <location>
        <begin position="207"/>
        <end position="228"/>
    </location>
</feature>
<accession>A0ABS3QXF9</accession>
<keyword evidence="4 5" id="KW-0472">Membrane</keyword>
<feature type="transmembrane region" description="Helical" evidence="5">
    <location>
        <begin position="183"/>
        <end position="201"/>
    </location>
</feature>
<feature type="domain" description="Major facilitator superfamily (MFS) profile" evidence="6">
    <location>
        <begin position="1"/>
        <end position="441"/>
    </location>
</feature>
<comment type="caution">
    <text evidence="7">The sequence shown here is derived from an EMBL/GenBank/DDBJ whole genome shotgun (WGS) entry which is preliminary data.</text>
</comment>
<feature type="transmembrane region" description="Helical" evidence="5">
    <location>
        <begin position="28"/>
        <end position="46"/>
    </location>
</feature>
<keyword evidence="3 5" id="KW-1133">Transmembrane helix</keyword>
<name>A0ABS3QXF9_9ACTN</name>
<dbReference type="Proteomes" id="UP000666915">
    <property type="component" value="Unassembled WGS sequence"/>
</dbReference>
<feature type="transmembrane region" description="Helical" evidence="5">
    <location>
        <begin position="313"/>
        <end position="332"/>
    </location>
</feature>
<evidence type="ECO:0000256" key="3">
    <source>
        <dbReference type="ARBA" id="ARBA00022989"/>
    </source>
</evidence>
<feature type="transmembrane region" description="Helical" evidence="5">
    <location>
        <begin position="86"/>
        <end position="107"/>
    </location>
</feature>
<evidence type="ECO:0000313" key="7">
    <source>
        <dbReference type="EMBL" id="MBO2438675.1"/>
    </source>
</evidence>
<dbReference type="SUPFAM" id="SSF103473">
    <property type="entry name" value="MFS general substrate transporter"/>
    <property type="match status" value="2"/>
</dbReference>
<evidence type="ECO:0000259" key="6">
    <source>
        <dbReference type="PROSITE" id="PS50850"/>
    </source>
</evidence>
<dbReference type="PANTHER" id="PTHR42718:SF48">
    <property type="entry name" value="CONSERVED TWO-DOMAIN MEMBRANE PROTEIN-RELATED"/>
    <property type="match status" value="1"/>
</dbReference>
<dbReference type="InterPro" id="IPR011701">
    <property type="entry name" value="MFS"/>
</dbReference>
<keyword evidence="2 5" id="KW-0812">Transmembrane</keyword>
<dbReference type="InterPro" id="IPR036259">
    <property type="entry name" value="MFS_trans_sf"/>
</dbReference>
<dbReference type="Pfam" id="PF07690">
    <property type="entry name" value="MFS_1"/>
    <property type="match status" value="1"/>
</dbReference>
<feature type="transmembrane region" description="Helical" evidence="5">
    <location>
        <begin position="145"/>
        <end position="162"/>
    </location>
</feature>
<dbReference type="Gene3D" id="1.20.1250.20">
    <property type="entry name" value="MFS general substrate transporter like domains"/>
    <property type="match status" value="2"/>
</dbReference>
<dbReference type="PROSITE" id="PS50850">
    <property type="entry name" value="MFS"/>
    <property type="match status" value="1"/>
</dbReference>
<evidence type="ECO:0000256" key="1">
    <source>
        <dbReference type="ARBA" id="ARBA00004651"/>
    </source>
</evidence>
<reference evidence="7 8" key="1">
    <citation type="submission" date="2021-03" db="EMBL/GenBank/DDBJ databases">
        <authorList>
            <person name="Kanchanasin P."/>
            <person name="Saeng-In P."/>
            <person name="Phongsopitanun W."/>
            <person name="Yuki M."/>
            <person name="Kudo T."/>
            <person name="Ohkuma M."/>
            <person name="Tanasupawat S."/>
        </authorList>
    </citation>
    <scope>NUCLEOTIDE SEQUENCE [LARGE SCALE GENOMIC DNA]</scope>
    <source>
        <strain evidence="7 8">L46</strain>
    </source>
</reference>
<evidence type="ECO:0000256" key="4">
    <source>
        <dbReference type="ARBA" id="ARBA00023136"/>
    </source>
</evidence>
<evidence type="ECO:0000256" key="2">
    <source>
        <dbReference type="ARBA" id="ARBA00022692"/>
    </source>
</evidence>